<comment type="pathway">
    <text evidence="3 16">Carbohydrate degradation; glycolysis; pyruvate from D-glyceraldehyde 3-phosphate: step 5/5.</text>
</comment>
<dbReference type="SUPFAM" id="SSF51621">
    <property type="entry name" value="Phosphoenolpyruvate/pyruvate domain"/>
    <property type="match status" value="1"/>
</dbReference>
<comment type="catalytic activity">
    <reaction evidence="16">
        <text>pyruvate + ATP = phosphoenolpyruvate + ADP + H(+)</text>
        <dbReference type="Rhea" id="RHEA:18157"/>
        <dbReference type="ChEBI" id="CHEBI:15361"/>
        <dbReference type="ChEBI" id="CHEBI:15378"/>
        <dbReference type="ChEBI" id="CHEBI:30616"/>
        <dbReference type="ChEBI" id="CHEBI:58702"/>
        <dbReference type="ChEBI" id="CHEBI:456216"/>
        <dbReference type="EC" id="2.7.1.40"/>
    </reaction>
</comment>
<evidence type="ECO:0000256" key="6">
    <source>
        <dbReference type="ARBA" id="ARBA00018587"/>
    </source>
</evidence>
<dbReference type="EMBL" id="FOBS01000008">
    <property type="protein sequence ID" value="SEM25451.1"/>
    <property type="molecule type" value="Genomic_DNA"/>
</dbReference>
<dbReference type="OrthoDB" id="9812123at2"/>
<keyword evidence="14 19" id="KW-0670">Pyruvate</keyword>
<dbReference type="SUPFAM" id="SSF52935">
    <property type="entry name" value="PK C-terminal domain-like"/>
    <property type="match status" value="1"/>
</dbReference>
<evidence type="ECO:0000256" key="9">
    <source>
        <dbReference type="ARBA" id="ARBA00022741"/>
    </source>
</evidence>
<evidence type="ECO:0000256" key="3">
    <source>
        <dbReference type="ARBA" id="ARBA00004997"/>
    </source>
</evidence>
<sequence>MIKKTKIVCTISDRNCEVSFLRKLYKAGMNVVRLNTAHQSFSQAQKVIDNVRIVSDRIAILVDTKGPEIRTTRVSEPVEVAAGDRLMIKGDPEKESSKICIYVTHPEFVHDVPLNSSLLIDDGSLKLVVVEKTEDHLLCEAKNEGKIGSRKSINVPSVSFGLPSLSEKDKAFVNFCIQQDVDFIAHSFVRNKEDIQAVQEILDEQDSQIKIIAKIENQAGVDNLDEILECAYGAMVARGDLGIEMPYEKIPGTQKLIINKCIARRKPVIIATQMLHSMIDNPRPTRAEVSDIANAIFSKTDAIMLSGETAYGRYPSEAVETMARVAREVEKSRGDIHEIPMVVLSNKRSAYLTKTAVEAAVALNAKAIVADSETGRSIRNMAGYRGRKPIFAFCYNKRTVRELALSFGVFAEYMEETKNSFEFVSKALSRHLEQNLIKEEDLVVVIAGNYGSNFGASFIEISPVEILLNRHELFRDAKRDEAG</sequence>
<dbReference type="PRINTS" id="PR01050">
    <property type="entry name" value="PYRUVTKNASE"/>
</dbReference>
<evidence type="ECO:0000256" key="5">
    <source>
        <dbReference type="ARBA" id="ARBA00012142"/>
    </source>
</evidence>
<keyword evidence="7 16" id="KW-0808">Transferase</keyword>
<dbReference type="InterPro" id="IPR015793">
    <property type="entry name" value="Pyrv_Knase_brl"/>
</dbReference>
<organism evidence="19 20">
    <name type="scientific">Syntrophus gentianae</name>
    <dbReference type="NCBI Taxonomy" id="43775"/>
    <lineage>
        <taxon>Bacteria</taxon>
        <taxon>Pseudomonadati</taxon>
        <taxon>Thermodesulfobacteriota</taxon>
        <taxon>Syntrophia</taxon>
        <taxon>Syntrophales</taxon>
        <taxon>Syntrophaceae</taxon>
        <taxon>Syntrophus</taxon>
    </lineage>
</organism>
<evidence type="ECO:0000259" key="17">
    <source>
        <dbReference type="Pfam" id="PF00224"/>
    </source>
</evidence>
<dbReference type="FunFam" id="3.20.20.60:FF:000025">
    <property type="entry name" value="Pyruvate kinase"/>
    <property type="match status" value="1"/>
</dbReference>
<keyword evidence="10 16" id="KW-0418">Kinase</keyword>
<dbReference type="Gene3D" id="3.40.1380.20">
    <property type="entry name" value="Pyruvate kinase, C-terminal domain"/>
    <property type="match status" value="1"/>
</dbReference>
<dbReference type="EC" id="2.7.1.40" evidence="5 15"/>
<dbReference type="Gene3D" id="2.40.33.10">
    <property type="entry name" value="PK beta-barrel domain-like"/>
    <property type="match status" value="1"/>
</dbReference>
<dbReference type="InterPro" id="IPR040442">
    <property type="entry name" value="Pyrv_kinase-like_dom_sf"/>
</dbReference>
<dbReference type="UniPathway" id="UPA00109">
    <property type="reaction ID" value="UER00188"/>
</dbReference>
<evidence type="ECO:0000259" key="18">
    <source>
        <dbReference type="Pfam" id="PF02887"/>
    </source>
</evidence>
<keyword evidence="20" id="KW-1185">Reference proteome</keyword>
<feature type="domain" description="Pyruvate kinase barrel" evidence="17">
    <location>
        <begin position="3"/>
        <end position="319"/>
    </location>
</feature>
<dbReference type="FunFam" id="2.40.33.10:FF:000001">
    <property type="entry name" value="Pyruvate kinase"/>
    <property type="match status" value="1"/>
</dbReference>
<evidence type="ECO:0000256" key="8">
    <source>
        <dbReference type="ARBA" id="ARBA00022723"/>
    </source>
</evidence>
<reference evidence="19 20" key="1">
    <citation type="submission" date="2016-10" db="EMBL/GenBank/DDBJ databases">
        <authorList>
            <person name="de Groot N.N."/>
        </authorList>
    </citation>
    <scope>NUCLEOTIDE SEQUENCE [LARGE SCALE GENOMIC DNA]</scope>
    <source>
        <strain evidence="19 20">DSM 8423</strain>
    </source>
</reference>
<evidence type="ECO:0000256" key="12">
    <source>
        <dbReference type="ARBA" id="ARBA00022842"/>
    </source>
</evidence>
<name>A0A1H7WVJ9_9BACT</name>
<evidence type="ECO:0000313" key="19">
    <source>
        <dbReference type="EMBL" id="SEM25451.1"/>
    </source>
</evidence>
<comment type="similarity">
    <text evidence="4 16">Belongs to the pyruvate kinase family.</text>
</comment>
<dbReference type="GO" id="GO:0004743">
    <property type="term" value="F:pyruvate kinase activity"/>
    <property type="evidence" value="ECO:0007669"/>
    <property type="project" value="UniProtKB-UniRule"/>
</dbReference>
<dbReference type="PANTHER" id="PTHR11817">
    <property type="entry name" value="PYRUVATE KINASE"/>
    <property type="match status" value="1"/>
</dbReference>
<dbReference type="GO" id="GO:0016301">
    <property type="term" value="F:kinase activity"/>
    <property type="evidence" value="ECO:0007669"/>
    <property type="project" value="UniProtKB-KW"/>
</dbReference>
<feature type="domain" description="Pyruvate kinase C-terminal" evidence="18">
    <location>
        <begin position="354"/>
        <end position="450"/>
    </location>
</feature>
<dbReference type="InterPro" id="IPR011037">
    <property type="entry name" value="Pyrv_Knase-like_insert_dom_sf"/>
</dbReference>
<evidence type="ECO:0000256" key="2">
    <source>
        <dbReference type="ARBA" id="ARBA00001958"/>
    </source>
</evidence>
<protein>
    <recommendedName>
        <fullName evidence="6 15">Pyruvate kinase</fullName>
        <ecNumber evidence="5 15">2.7.1.40</ecNumber>
    </recommendedName>
</protein>
<comment type="cofactor">
    <cofactor evidence="1">
        <name>Mg(2+)</name>
        <dbReference type="ChEBI" id="CHEBI:18420"/>
    </cofactor>
</comment>
<dbReference type="InterPro" id="IPR015795">
    <property type="entry name" value="Pyrv_Knase_C"/>
</dbReference>
<evidence type="ECO:0000256" key="14">
    <source>
        <dbReference type="ARBA" id="ARBA00023317"/>
    </source>
</evidence>
<dbReference type="Pfam" id="PF02887">
    <property type="entry name" value="PK_C"/>
    <property type="match status" value="1"/>
</dbReference>
<keyword evidence="8" id="KW-0479">Metal-binding</keyword>
<dbReference type="STRING" id="43775.SAMN04489760_10834"/>
<evidence type="ECO:0000313" key="20">
    <source>
        <dbReference type="Proteomes" id="UP000198744"/>
    </source>
</evidence>
<accession>A0A1H7WVJ9</accession>
<comment type="cofactor">
    <cofactor evidence="2">
        <name>K(+)</name>
        <dbReference type="ChEBI" id="CHEBI:29103"/>
    </cofactor>
</comment>
<gene>
    <name evidence="19" type="ORF">SAMN04489760_10834</name>
</gene>
<keyword evidence="13 16" id="KW-0324">Glycolysis</keyword>
<evidence type="ECO:0000256" key="13">
    <source>
        <dbReference type="ARBA" id="ARBA00023152"/>
    </source>
</evidence>
<dbReference type="InterPro" id="IPR001697">
    <property type="entry name" value="Pyr_Knase"/>
</dbReference>
<dbReference type="GO" id="GO:0005524">
    <property type="term" value="F:ATP binding"/>
    <property type="evidence" value="ECO:0007669"/>
    <property type="project" value="UniProtKB-KW"/>
</dbReference>
<dbReference type="InterPro" id="IPR036918">
    <property type="entry name" value="Pyrv_Knase_C_sf"/>
</dbReference>
<evidence type="ECO:0000256" key="7">
    <source>
        <dbReference type="ARBA" id="ARBA00022679"/>
    </source>
</evidence>
<dbReference type="RefSeq" id="WP_093883040.1">
    <property type="nucleotide sequence ID" value="NZ_FOBS01000008.1"/>
</dbReference>
<dbReference type="NCBIfam" id="TIGR01064">
    <property type="entry name" value="pyruv_kin"/>
    <property type="match status" value="1"/>
</dbReference>
<dbReference type="GO" id="GO:0000287">
    <property type="term" value="F:magnesium ion binding"/>
    <property type="evidence" value="ECO:0007669"/>
    <property type="project" value="UniProtKB-UniRule"/>
</dbReference>
<dbReference type="InterPro" id="IPR015813">
    <property type="entry name" value="Pyrv/PenolPyrv_kinase-like_dom"/>
</dbReference>
<dbReference type="NCBIfam" id="NF004491">
    <property type="entry name" value="PRK05826.1"/>
    <property type="match status" value="1"/>
</dbReference>
<dbReference type="Proteomes" id="UP000198744">
    <property type="component" value="Unassembled WGS sequence"/>
</dbReference>
<keyword evidence="9" id="KW-0547">Nucleotide-binding</keyword>
<evidence type="ECO:0000256" key="10">
    <source>
        <dbReference type="ARBA" id="ARBA00022777"/>
    </source>
</evidence>
<dbReference type="SUPFAM" id="SSF50800">
    <property type="entry name" value="PK beta-barrel domain-like"/>
    <property type="match status" value="1"/>
</dbReference>
<evidence type="ECO:0000256" key="11">
    <source>
        <dbReference type="ARBA" id="ARBA00022840"/>
    </source>
</evidence>
<proteinExistence type="inferred from homology"/>
<dbReference type="Gene3D" id="3.20.20.60">
    <property type="entry name" value="Phosphoenolpyruvate-binding domains"/>
    <property type="match status" value="1"/>
</dbReference>
<keyword evidence="12 16" id="KW-0460">Magnesium</keyword>
<dbReference type="AlphaFoldDB" id="A0A1H7WVJ9"/>
<dbReference type="InterPro" id="IPR015806">
    <property type="entry name" value="Pyrv_Knase_insert_dom_sf"/>
</dbReference>
<keyword evidence="11" id="KW-0067">ATP-binding</keyword>
<dbReference type="GO" id="GO:0030955">
    <property type="term" value="F:potassium ion binding"/>
    <property type="evidence" value="ECO:0007669"/>
    <property type="project" value="UniProtKB-UniRule"/>
</dbReference>
<dbReference type="Pfam" id="PF00224">
    <property type="entry name" value="PK"/>
    <property type="match status" value="1"/>
</dbReference>
<evidence type="ECO:0000256" key="1">
    <source>
        <dbReference type="ARBA" id="ARBA00001946"/>
    </source>
</evidence>
<evidence type="ECO:0000256" key="15">
    <source>
        <dbReference type="NCBIfam" id="TIGR01064"/>
    </source>
</evidence>
<evidence type="ECO:0000256" key="4">
    <source>
        <dbReference type="ARBA" id="ARBA00008663"/>
    </source>
</evidence>
<evidence type="ECO:0000256" key="16">
    <source>
        <dbReference type="RuleBase" id="RU000504"/>
    </source>
</evidence>